<feature type="domain" description="HPt" evidence="2">
    <location>
        <begin position="33"/>
        <end position="109"/>
    </location>
</feature>
<accession>A0ABR9EKQ3</accession>
<gene>
    <name evidence="3" type="ORF">PAUR_b1152</name>
</gene>
<proteinExistence type="predicted"/>
<name>A0ABR9EKQ3_9GAMM</name>
<dbReference type="InterPro" id="IPR036641">
    <property type="entry name" value="HPT_dom_sf"/>
</dbReference>
<dbReference type="SUPFAM" id="SSF47226">
    <property type="entry name" value="Histidine-containing phosphotransfer domain, HPT domain"/>
    <property type="match status" value="1"/>
</dbReference>
<keyword evidence="4" id="KW-1185">Reference proteome</keyword>
<dbReference type="InterPro" id="IPR008207">
    <property type="entry name" value="Sig_transdc_His_kin_Hpt_dom"/>
</dbReference>
<comment type="caution">
    <text evidence="3">The sequence shown here is derived from an EMBL/GenBank/DDBJ whole genome shotgun (WGS) entry which is preliminary data.</text>
</comment>
<evidence type="ECO:0000259" key="2">
    <source>
        <dbReference type="Pfam" id="PF01627"/>
    </source>
</evidence>
<keyword evidence="1" id="KW-0902">Two-component regulatory system</keyword>
<sequence>MKEHEVGELQTINQQVMIDLIGNDHNEIIRFQQQFLIQAKQSLQHIATFYRTEQLAKIKEEAHFLKTSAKAVGAEICAHHLQTLEDSSQEQDKATCKLHIQSLSEELKRVYHCITPNG</sequence>
<evidence type="ECO:0000313" key="3">
    <source>
        <dbReference type="EMBL" id="MBE0370999.1"/>
    </source>
</evidence>
<evidence type="ECO:0000256" key="1">
    <source>
        <dbReference type="ARBA" id="ARBA00023012"/>
    </source>
</evidence>
<organism evidence="3 4">
    <name type="scientific">Pseudoalteromonas aurantia 208</name>
    <dbReference type="NCBI Taxonomy" id="1314867"/>
    <lineage>
        <taxon>Bacteria</taxon>
        <taxon>Pseudomonadati</taxon>
        <taxon>Pseudomonadota</taxon>
        <taxon>Gammaproteobacteria</taxon>
        <taxon>Alteromonadales</taxon>
        <taxon>Pseudoalteromonadaceae</taxon>
        <taxon>Pseudoalteromonas</taxon>
    </lineage>
</organism>
<dbReference type="Proteomes" id="UP000615755">
    <property type="component" value="Unassembled WGS sequence"/>
</dbReference>
<dbReference type="Pfam" id="PF01627">
    <property type="entry name" value="Hpt"/>
    <property type="match status" value="1"/>
</dbReference>
<dbReference type="RefSeq" id="WP_192510013.1">
    <property type="nucleotide sequence ID" value="NZ_AQGV01000015.1"/>
</dbReference>
<dbReference type="Gene3D" id="1.20.120.160">
    <property type="entry name" value="HPT domain"/>
    <property type="match status" value="1"/>
</dbReference>
<protein>
    <recommendedName>
        <fullName evidence="2">HPt domain-containing protein</fullName>
    </recommendedName>
</protein>
<dbReference type="EMBL" id="AQGV01000015">
    <property type="protein sequence ID" value="MBE0370999.1"/>
    <property type="molecule type" value="Genomic_DNA"/>
</dbReference>
<evidence type="ECO:0000313" key="4">
    <source>
        <dbReference type="Proteomes" id="UP000615755"/>
    </source>
</evidence>
<reference evidence="3 4" key="1">
    <citation type="submission" date="2015-03" db="EMBL/GenBank/DDBJ databases">
        <title>Genome sequence of Pseudoalteromonas aurantia.</title>
        <authorList>
            <person name="Xie B.-B."/>
            <person name="Rong J.-C."/>
            <person name="Qin Q.-L."/>
            <person name="Zhang Y.-Z."/>
        </authorList>
    </citation>
    <scope>NUCLEOTIDE SEQUENCE [LARGE SCALE GENOMIC DNA]</scope>
    <source>
        <strain evidence="3 4">208</strain>
    </source>
</reference>